<proteinExistence type="predicted"/>
<reference evidence="1 2" key="1">
    <citation type="submission" date="2016-01" db="EMBL/GenBank/DDBJ databases">
        <title>The new phylogeny of the genus Mycobacterium.</title>
        <authorList>
            <person name="Tarcisio F."/>
            <person name="Conor M."/>
            <person name="Antonella G."/>
            <person name="Elisabetta G."/>
            <person name="Giulia F.S."/>
            <person name="Sara T."/>
            <person name="Anna F."/>
            <person name="Clotilde B."/>
            <person name="Roberto B."/>
            <person name="Veronica D.S."/>
            <person name="Fabio R."/>
            <person name="Monica P."/>
            <person name="Olivier J."/>
            <person name="Enrico T."/>
            <person name="Nicola S."/>
        </authorList>
    </citation>
    <scope>NUCLEOTIDE SEQUENCE [LARGE SCALE GENOMIC DNA]</scope>
    <source>
        <strain evidence="1 2">DSM 45394</strain>
    </source>
</reference>
<keyword evidence="2" id="KW-1185">Reference proteome</keyword>
<organism evidence="1 2">
    <name type="scientific">Mycolicibacter longobardus</name>
    <dbReference type="NCBI Taxonomy" id="1108812"/>
    <lineage>
        <taxon>Bacteria</taxon>
        <taxon>Bacillati</taxon>
        <taxon>Actinomycetota</taxon>
        <taxon>Actinomycetes</taxon>
        <taxon>Mycobacteriales</taxon>
        <taxon>Mycobacteriaceae</taxon>
        <taxon>Mycolicibacter</taxon>
    </lineage>
</organism>
<accession>A0A1X1YBQ4</accession>
<dbReference type="EMBL" id="LQPG01000035">
    <property type="protein sequence ID" value="ORW08533.1"/>
    <property type="molecule type" value="Genomic_DNA"/>
</dbReference>
<gene>
    <name evidence="1" type="ORF">AWC16_19235</name>
</gene>
<dbReference type="OrthoDB" id="9832758at2"/>
<evidence type="ECO:0000313" key="2">
    <source>
        <dbReference type="Proteomes" id="UP000193866"/>
    </source>
</evidence>
<dbReference type="STRING" id="1108812.AWC16_19235"/>
<protein>
    <submittedName>
        <fullName evidence="1">Uncharacterized protein</fullName>
    </submittedName>
</protein>
<dbReference type="Proteomes" id="UP000193866">
    <property type="component" value="Unassembled WGS sequence"/>
</dbReference>
<dbReference type="RefSeq" id="WP_085266174.1">
    <property type="nucleotide sequence ID" value="NZ_LQPG01000035.1"/>
</dbReference>
<evidence type="ECO:0000313" key="1">
    <source>
        <dbReference type="EMBL" id="ORW08533.1"/>
    </source>
</evidence>
<comment type="caution">
    <text evidence="1">The sequence shown here is derived from an EMBL/GenBank/DDBJ whole genome shotgun (WGS) entry which is preliminary data.</text>
</comment>
<name>A0A1X1YBQ4_9MYCO</name>
<dbReference type="AlphaFoldDB" id="A0A1X1YBQ4"/>
<sequence length="101" mass="10985">MSAYSIAHGPEAAVDLVVANDRGGRESTLSIVAANCAFVDGQWTGIEQAAASYREFLLNSPLRHNPDLDGVDLVAVDYIRLIRSELEERNIQDGRPQFAGL</sequence>